<organism evidence="2 3">
    <name type="scientific">Schistosoma japonicum</name>
    <name type="common">Blood fluke</name>
    <dbReference type="NCBI Taxonomy" id="6182"/>
    <lineage>
        <taxon>Eukaryota</taxon>
        <taxon>Metazoa</taxon>
        <taxon>Spiralia</taxon>
        <taxon>Lophotrochozoa</taxon>
        <taxon>Platyhelminthes</taxon>
        <taxon>Trematoda</taxon>
        <taxon>Digenea</taxon>
        <taxon>Strigeidida</taxon>
        <taxon>Schistosomatoidea</taxon>
        <taxon>Schistosomatidae</taxon>
        <taxon>Schistosoma</taxon>
    </lineage>
</organism>
<dbReference type="SUPFAM" id="SSF53098">
    <property type="entry name" value="Ribonuclease H-like"/>
    <property type="match status" value="1"/>
</dbReference>
<dbReference type="GO" id="GO:0015074">
    <property type="term" value="P:DNA integration"/>
    <property type="evidence" value="ECO:0007669"/>
    <property type="project" value="InterPro"/>
</dbReference>
<dbReference type="PANTHER" id="PTHR37984">
    <property type="entry name" value="PROTEIN CBG26694"/>
    <property type="match status" value="1"/>
</dbReference>
<accession>A0A4Z2CRL8</accession>
<proteinExistence type="predicted"/>
<name>A0A4Z2CRL8_SCHJA</name>
<dbReference type="PANTHER" id="PTHR37984:SF5">
    <property type="entry name" value="PROTEIN NYNRIN-LIKE"/>
    <property type="match status" value="1"/>
</dbReference>
<comment type="caution">
    <text evidence="2">The sequence shown here is derived from an EMBL/GenBank/DDBJ whole genome shotgun (WGS) entry which is preliminary data.</text>
</comment>
<dbReference type="InterPro" id="IPR036397">
    <property type="entry name" value="RNaseH_sf"/>
</dbReference>
<dbReference type="PROSITE" id="PS50994">
    <property type="entry name" value="INTEGRASE"/>
    <property type="match status" value="1"/>
</dbReference>
<dbReference type="STRING" id="6182.A0A4Z2CRL8"/>
<dbReference type="InterPro" id="IPR050951">
    <property type="entry name" value="Retrovirus_Pol_polyprotein"/>
</dbReference>
<dbReference type="OrthoDB" id="7758825at2759"/>
<sequence>IFSRHGLPDTLVSDNGAQFTSEQFQEFCRRHALNHLRSPPYYPQSNEQAERFVNTFKRALLKSKREGVVDSLQSFLLVYRTTPNDATPNKVSPAEALMNRKLKTTHYAMLPQRYPITRTNFPGFEVGTPVF</sequence>
<feature type="non-terminal residue" evidence="2">
    <location>
        <position position="131"/>
    </location>
</feature>
<evidence type="ECO:0000313" key="3">
    <source>
        <dbReference type="Proteomes" id="UP000311919"/>
    </source>
</evidence>
<feature type="non-terminal residue" evidence="2">
    <location>
        <position position="1"/>
    </location>
</feature>
<dbReference type="EMBL" id="SKCS01000446">
    <property type="protein sequence ID" value="TNN06893.1"/>
    <property type="molecule type" value="Genomic_DNA"/>
</dbReference>
<reference evidence="2 3" key="1">
    <citation type="submission" date="2019-03" db="EMBL/GenBank/DDBJ databases">
        <title>An improved genome assembly of the fluke Schistosoma japonicum.</title>
        <authorList>
            <person name="Hu W."/>
            <person name="Luo F."/>
            <person name="Yin M."/>
            <person name="Mo X."/>
            <person name="Sun C."/>
            <person name="Wu Q."/>
            <person name="Zhu B."/>
            <person name="Xiang M."/>
            <person name="Wang J."/>
            <person name="Wang Y."/>
            <person name="Zhang T."/>
            <person name="Xu B."/>
            <person name="Zheng H."/>
            <person name="Feng Z."/>
        </authorList>
    </citation>
    <scope>NUCLEOTIDE SEQUENCE [LARGE SCALE GENOMIC DNA]</scope>
    <source>
        <strain evidence="2">HuSjv2</strain>
        <tissue evidence="2">Worms</tissue>
    </source>
</reference>
<dbReference type="AlphaFoldDB" id="A0A4Z2CRL8"/>
<protein>
    <recommendedName>
        <fullName evidence="1">Integrase catalytic domain-containing protein</fullName>
    </recommendedName>
</protein>
<dbReference type="Gene3D" id="3.30.420.10">
    <property type="entry name" value="Ribonuclease H-like superfamily/Ribonuclease H"/>
    <property type="match status" value="1"/>
</dbReference>
<gene>
    <name evidence="2" type="ORF">EWB00_008091</name>
</gene>
<dbReference type="InterPro" id="IPR001584">
    <property type="entry name" value="Integrase_cat-core"/>
</dbReference>
<feature type="domain" description="Integrase catalytic" evidence="1">
    <location>
        <begin position="1"/>
        <end position="101"/>
    </location>
</feature>
<dbReference type="InterPro" id="IPR012337">
    <property type="entry name" value="RNaseH-like_sf"/>
</dbReference>
<dbReference type="GO" id="GO:0003676">
    <property type="term" value="F:nucleic acid binding"/>
    <property type="evidence" value="ECO:0007669"/>
    <property type="project" value="InterPro"/>
</dbReference>
<keyword evidence="3" id="KW-1185">Reference proteome</keyword>
<evidence type="ECO:0000313" key="2">
    <source>
        <dbReference type="EMBL" id="TNN06893.1"/>
    </source>
</evidence>
<dbReference type="Proteomes" id="UP000311919">
    <property type="component" value="Unassembled WGS sequence"/>
</dbReference>
<evidence type="ECO:0000259" key="1">
    <source>
        <dbReference type="PROSITE" id="PS50994"/>
    </source>
</evidence>